<dbReference type="AlphaFoldDB" id="A0A839SG74"/>
<organism evidence="1 2">
    <name type="scientific">Mucilaginibacter gotjawali</name>
    <dbReference type="NCBI Taxonomy" id="1550579"/>
    <lineage>
        <taxon>Bacteria</taxon>
        <taxon>Pseudomonadati</taxon>
        <taxon>Bacteroidota</taxon>
        <taxon>Sphingobacteriia</taxon>
        <taxon>Sphingobacteriales</taxon>
        <taxon>Sphingobacteriaceae</taxon>
        <taxon>Mucilaginibacter</taxon>
    </lineage>
</organism>
<dbReference type="OrthoDB" id="670847at2"/>
<proteinExistence type="predicted"/>
<dbReference type="Proteomes" id="UP000539265">
    <property type="component" value="Unassembled WGS sequence"/>
</dbReference>
<gene>
    <name evidence="1" type="ORF">FHS11_003232</name>
</gene>
<sequence>MNYKILLNLGVGLILFGCNSNIKSNNQKKTDAAVKAKVAARTGTEEVKFTDSNKNKEEIQALTRQMLKWAGTKGAIELLPALSKDSICVGFDFDKEKLNLEKLRKTEFFADEFIDNYDHIIHTLDKKIKNNEFGKWNVYELPTFNFANDASPWCSCQDNLSWDKVAVEIVKIDDDKGELKWNWGKLDPGTDQSWKDFSYPFRVVKVDGKWKISYLQGFDYNESIK</sequence>
<dbReference type="PROSITE" id="PS51257">
    <property type="entry name" value="PROKAR_LIPOPROTEIN"/>
    <property type="match status" value="1"/>
</dbReference>
<evidence type="ECO:0000313" key="1">
    <source>
        <dbReference type="EMBL" id="MBB3056806.1"/>
    </source>
</evidence>
<name>A0A839SG74_9SPHI</name>
<accession>A0A839SG74</accession>
<comment type="caution">
    <text evidence="1">The sequence shown here is derived from an EMBL/GenBank/DDBJ whole genome shotgun (WGS) entry which is preliminary data.</text>
</comment>
<keyword evidence="2" id="KW-1185">Reference proteome</keyword>
<evidence type="ECO:0000313" key="2">
    <source>
        <dbReference type="Proteomes" id="UP000539265"/>
    </source>
</evidence>
<dbReference type="RefSeq" id="WP_096355968.1">
    <property type="nucleotide sequence ID" value="NZ_AP017313.1"/>
</dbReference>
<protein>
    <submittedName>
        <fullName evidence="1">Uncharacterized protein</fullName>
    </submittedName>
</protein>
<reference evidence="1" key="1">
    <citation type="submission" date="2020-08" db="EMBL/GenBank/DDBJ databases">
        <title>Genomic Encyclopedia of Type Strains, Phase III (KMG-III): the genomes of soil and plant-associated and newly described type strains.</title>
        <authorList>
            <person name="Whitman W."/>
        </authorList>
    </citation>
    <scope>NUCLEOTIDE SEQUENCE [LARGE SCALE GENOMIC DNA]</scope>
    <source>
        <strain evidence="1">CECT 8628</strain>
    </source>
</reference>
<dbReference type="EMBL" id="JACHWX010000009">
    <property type="protein sequence ID" value="MBB3056806.1"/>
    <property type="molecule type" value="Genomic_DNA"/>
</dbReference>